<dbReference type="Pfam" id="PF14392">
    <property type="entry name" value="zf-CCHC_4"/>
    <property type="match status" value="1"/>
</dbReference>
<dbReference type="PANTHER" id="PTHR31286">
    <property type="entry name" value="GLYCINE-RICH CELL WALL STRUCTURAL PROTEIN 1.8-LIKE"/>
    <property type="match status" value="1"/>
</dbReference>
<dbReference type="AlphaFoldDB" id="A0AAV0FJP7"/>
<gene>
    <name evidence="4" type="ORF">CEPIT_LOCUS34803</name>
</gene>
<evidence type="ECO:0000313" key="5">
    <source>
        <dbReference type="Proteomes" id="UP001152523"/>
    </source>
</evidence>
<reference evidence="4" key="1">
    <citation type="submission" date="2022-07" db="EMBL/GenBank/DDBJ databases">
        <authorList>
            <person name="Macas J."/>
            <person name="Novak P."/>
            <person name="Neumann P."/>
        </authorList>
    </citation>
    <scope>NUCLEOTIDE SEQUENCE</scope>
</reference>
<feature type="region of interest" description="Disordered" evidence="2">
    <location>
        <begin position="440"/>
        <end position="472"/>
    </location>
</feature>
<keyword evidence="5" id="KW-1185">Reference proteome</keyword>
<dbReference type="EMBL" id="CAMAPF010000991">
    <property type="protein sequence ID" value="CAH9135811.1"/>
    <property type="molecule type" value="Genomic_DNA"/>
</dbReference>
<dbReference type="Proteomes" id="UP001152523">
    <property type="component" value="Unassembled WGS sequence"/>
</dbReference>
<dbReference type="GO" id="GO:0008270">
    <property type="term" value="F:zinc ion binding"/>
    <property type="evidence" value="ECO:0007669"/>
    <property type="project" value="UniProtKB-KW"/>
</dbReference>
<protein>
    <recommendedName>
        <fullName evidence="3">CCHC-type domain-containing protein</fullName>
    </recommendedName>
</protein>
<comment type="caution">
    <text evidence="4">The sequence shown here is derived from an EMBL/GenBank/DDBJ whole genome shotgun (WGS) entry which is preliminary data.</text>
</comment>
<evidence type="ECO:0000313" key="4">
    <source>
        <dbReference type="EMBL" id="CAH9135811.1"/>
    </source>
</evidence>
<dbReference type="InterPro" id="IPR001878">
    <property type="entry name" value="Znf_CCHC"/>
</dbReference>
<feature type="domain" description="CCHC-type" evidence="3">
    <location>
        <begin position="343"/>
        <end position="357"/>
    </location>
</feature>
<proteinExistence type="predicted"/>
<feature type="compositionally biased region" description="Basic and acidic residues" evidence="2">
    <location>
        <begin position="450"/>
        <end position="459"/>
    </location>
</feature>
<evidence type="ECO:0000256" key="1">
    <source>
        <dbReference type="PROSITE-ProRule" id="PRU00047"/>
    </source>
</evidence>
<sequence length="472" mass="53255">MNATPFVFDPGGTPAVCRFMEGEKLNSNKVVEGLARVIWSPQVVEEEDDMRKLRPRPELPPWRSCARWNGPSLHRLGQSFGSVTFTQISTADDASLRQMADGIRKGAVGIPQGSCNNTFDDRIRFRIEANGMEGGDNNGVEALAKAYDEMLDLEEEDEVLVVAPMAQNSAKHNLTLVGTITSEKSVRFSQFRDIMASVWKPEYGVTITEISSRRYVFQFYNEEDVIRVTDEGPWLFDQNLIVMSRLKEGDIPLSVPLNKAEFWIQVHDIPVGYFTIENAERIGNFLGTFIKADENNFSENWESFMRIRVCIDLGKPLKRKLVLQKEGVNFRVRFCYEKLPSFCFLCGVIGHAESHCPHMRRSQEVTGERPFGPWLRAIKGAKQWKENKWLVPAGKGSNSDNKARSVNSEEGARPGMMNGGLSSQERGYIEQKRRCVEASGDYQLGDEMELEHAGGKNGEEASYEPVARQAQH</sequence>
<evidence type="ECO:0000256" key="2">
    <source>
        <dbReference type="SAM" id="MobiDB-lite"/>
    </source>
</evidence>
<name>A0AAV0FJP7_9ASTE</name>
<accession>A0AAV0FJP7</accession>
<dbReference type="Pfam" id="PF14111">
    <property type="entry name" value="DUF4283"/>
    <property type="match status" value="1"/>
</dbReference>
<dbReference type="PROSITE" id="PS50158">
    <property type="entry name" value="ZF_CCHC"/>
    <property type="match status" value="1"/>
</dbReference>
<keyword evidence="1" id="KW-0863">Zinc-finger</keyword>
<evidence type="ECO:0000259" key="3">
    <source>
        <dbReference type="PROSITE" id="PS50158"/>
    </source>
</evidence>
<organism evidence="4 5">
    <name type="scientific">Cuscuta epithymum</name>
    <dbReference type="NCBI Taxonomy" id="186058"/>
    <lineage>
        <taxon>Eukaryota</taxon>
        <taxon>Viridiplantae</taxon>
        <taxon>Streptophyta</taxon>
        <taxon>Embryophyta</taxon>
        <taxon>Tracheophyta</taxon>
        <taxon>Spermatophyta</taxon>
        <taxon>Magnoliopsida</taxon>
        <taxon>eudicotyledons</taxon>
        <taxon>Gunneridae</taxon>
        <taxon>Pentapetalae</taxon>
        <taxon>asterids</taxon>
        <taxon>lamiids</taxon>
        <taxon>Solanales</taxon>
        <taxon>Convolvulaceae</taxon>
        <taxon>Cuscuteae</taxon>
        <taxon>Cuscuta</taxon>
        <taxon>Cuscuta subgen. Cuscuta</taxon>
    </lineage>
</organism>
<feature type="region of interest" description="Disordered" evidence="2">
    <location>
        <begin position="391"/>
        <end position="428"/>
    </location>
</feature>
<dbReference type="InterPro" id="IPR025558">
    <property type="entry name" value="DUF4283"/>
</dbReference>
<keyword evidence="1" id="KW-0862">Zinc</keyword>
<keyword evidence="1" id="KW-0479">Metal-binding</keyword>
<feature type="compositionally biased region" description="Polar residues" evidence="2">
    <location>
        <begin position="396"/>
        <end position="408"/>
    </location>
</feature>
<dbReference type="InterPro" id="IPR025836">
    <property type="entry name" value="Zn_knuckle_CX2CX4HX4C"/>
</dbReference>
<dbReference type="PANTHER" id="PTHR31286:SF153">
    <property type="entry name" value="DUF4283 DOMAIN PROTEIN"/>
    <property type="match status" value="1"/>
</dbReference>
<dbReference type="GO" id="GO:0003676">
    <property type="term" value="F:nucleic acid binding"/>
    <property type="evidence" value="ECO:0007669"/>
    <property type="project" value="InterPro"/>
</dbReference>
<dbReference type="InterPro" id="IPR040256">
    <property type="entry name" value="At4g02000-like"/>
</dbReference>